<dbReference type="GO" id="GO:0030121">
    <property type="term" value="C:AP-1 adaptor complex"/>
    <property type="evidence" value="ECO:0000318"/>
    <property type="project" value="GO_Central"/>
</dbReference>
<dbReference type="InParanoid" id="A0A804KKS5"/>
<keyword evidence="7 10" id="KW-0472">Membrane</keyword>
<name>A0A804KKS5_MUSAM</name>
<dbReference type="PIRSF" id="PIRSF037094">
    <property type="entry name" value="AP1_complex_gamma"/>
    <property type="match status" value="1"/>
</dbReference>
<evidence type="ECO:0000256" key="4">
    <source>
        <dbReference type="ARBA" id="ARBA00022448"/>
    </source>
</evidence>
<dbReference type="GO" id="GO:0006896">
    <property type="term" value="P:Golgi to vacuole transport"/>
    <property type="evidence" value="ECO:0000318"/>
    <property type="project" value="GO_Central"/>
</dbReference>
<reference evidence="12" key="1">
    <citation type="submission" date="2021-05" db="UniProtKB">
        <authorList>
            <consortium name="EnsemblPlants"/>
        </authorList>
    </citation>
    <scope>IDENTIFICATION</scope>
    <source>
        <strain evidence="12">subsp. malaccensis</strain>
    </source>
</reference>
<evidence type="ECO:0000256" key="3">
    <source>
        <dbReference type="ARBA" id="ARBA00006613"/>
    </source>
</evidence>
<evidence type="ECO:0000256" key="2">
    <source>
        <dbReference type="ARBA" id="ARBA00004555"/>
    </source>
</evidence>
<evidence type="ECO:0000313" key="12">
    <source>
        <dbReference type="EnsemblPlants" id="Ma09_p17730.1"/>
    </source>
</evidence>
<keyword evidence="8 10" id="KW-0968">Cytoplasmic vesicle</keyword>
<dbReference type="FunCoup" id="A0A804KKS5">
    <property type="interactions" value="3928"/>
</dbReference>
<protein>
    <recommendedName>
        <fullName evidence="10">AP-1 complex subunit gamma</fullName>
    </recommendedName>
</protein>
<dbReference type="InterPro" id="IPR011989">
    <property type="entry name" value="ARM-like"/>
</dbReference>
<dbReference type="Gramene" id="Ma09_t17730.1">
    <property type="protein sequence ID" value="Ma09_p17730.1"/>
    <property type="gene ID" value="Ma09_g17730"/>
</dbReference>
<dbReference type="InterPro" id="IPR017107">
    <property type="entry name" value="AP1_complex_gsu"/>
</dbReference>
<evidence type="ECO:0000256" key="10">
    <source>
        <dbReference type="PIRNR" id="PIRNR037094"/>
    </source>
</evidence>
<dbReference type="SUPFAM" id="SSF49348">
    <property type="entry name" value="Clathrin adaptor appendage domain"/>
    <property type="match status" value="1"/>
</dbReference>
<dbReference type="InterPro" id="IPR008152">
    <property type="entry name" value="Clathrin_a/b/g-adaptin_app_Ig"/>
</dbReference>
<dbReference type="FunFam" id="1.25.10.10:FF:000030">
    <property type="entry name" value="AP-1 complex subunit gamma"/>
    <property type="match status" value="1"/>
</dbReference>
<evidence type="ECO:0000313" key="13">
    <source>
        <dbReference type="Proteomes" id="UP000012960"/>
    </source>
</evidence>
<comment type="function">
    <text evidence="9">Subunit of clathrin-associated adaptor protein complex 1 that plays a role in protein sorting at the trans-Golgi network and early endosomes (TGN/EE). The AP complexes mediate both the recruitment of clathrin to membranes and the recognition of sorting signals within the cytosolic tails of transmembrane cargo molecules.</text>
</comment>
<dbReference type="GeneID" id="103998303"/>
<proteinExistence type="inferred from homology"/>
<feature type="domain" description="GAE" evidence="11">
    <location>
        <begin position="743"/>
        <end position="860"/>
    </location>
</feature>
<dbReference type="SMART" id="SM00809">
    <property type="entry name" value="Alpha_adaptinC2"/>
    <property type="match status" value="1"/>
</dbReference>
<dbReference type="InterPro" id="IPR013041">
    <property type="entry name" value="Clathrin_app_Ig-like_sf"/>
</dbReference>
<dbReference type="FunFam" id="2.60.40.1230:FF:000008">
    <property type="entry name" value="AP-1 complex subunit gamma"/>
    <property type="match status" value="1"/>
</dbReference>
<dbReference type="InterPro" id="IPR002553">
    <property type="entry name" value="Clathrin/coatomer_adapt-like_N"/>
</dbReference>
<dbReference type="Gene3D" id="1.25.10.10">
    <property type="entry name" value="Leucine-rich Repeat Variant"/>
    <property type="match status" value="1"/>
</dbReference>
<dbReference type="GO" id="GO:0035615">
    <property type="term" value="F:clathrin adaptor activity"/>
    <property type="evidence" value="ECO:0000318"/>
    <property type="project" value="GO_Central"/>
</dbReference>
<dbReference type="OrthoDB" id="28053at2759"/>
<dbReference type="Gene3D" id="2.60.40.1230">
    <property type="match status" value="1"/>
</dbReference>
<dbReference type="Pfam" id="PF01602">
    <property type="entry name" value="Adaptin_N"/>
    <property type="match status" value="1"/>
</dbReference>
<keyword evidence="5 10" id="KW-0653">Protein transport</keyword>
<dbReference type="InterPro" id="IPR008153">
    <property type="entry name" value="GAE_dom"/>
</dbReference>
<dbReference type="AlphaFoldDB" id="A0A804KKS5"/>
<dbReference type="InterPro" id="IPR050840">
    <property type="entry name" value="Adaptor_Complx_Large_Subunit"/>
</dbReference>
<dbReference type="Pfam" id="PF02883">
    <property type="entry name" value="Alpha_adaptinC2"/>
    <property type="match status" value="1"/>
</dbReference>
<keyword evidence="4 10" id="KW-0813">Transport</keyword>
<dbReference type="OMA" id="REPNTKK"/>
<dbReference type="GO" id="GO:0006886">
    <property type="term" value="P:intracellular protein transport"/>
    <property type="evidence" value="ECO:0007669"/>
    <property type="project" value="UniProtKB-UniRule"/>
</dbReference>
<sequence>MNPFSSGTRLRDMIRAIRACKTAAEERAVVRKECAAIRSAISENDQDYRHRNIAKLMFIHMLGYPTHFGQMECLKLIAASGFPEKRIGYLGLMLLLDERQEVLMLVTNSLKQDLNHSNQYIVGLALCALGNICSAEMARDLAPEVERLLLTRDPNIKKKAALCSIRIIRKVPDLAENFLSPAASLLKEKHHGVLIAGVQLCTDLCKVSVDASNYLRKNCTEGLVRILRDISNSPYAPEYDIAGITDPFLHIRLLRLMRMLGQGDSDTSEYINDILAQVASKTESNKNAGNAILYECVETIMGIEATSGLRVLAINILGRFLSNRDNNIRYVALNMLMKAVAVDSQAVQRHRTTILECVKDSDASIRKRALELVFLLVNDTNAKPLTKELIDYLEVSDQDFKGDLTAKICLIVEKFSQEKKWYIDQMFKVLSLGGNFVKDDAWHALIVAISNAPDLQGYSVRSLYKAFQTSSEQVSLVRVTVWCIGEYGEMLVNNVGVLEVEEPMTVTESDAVDVLEACLTRYSSDIATRSMSLIALLKLSSRFPPTSERIKEIITVHKGSVALELQQRAIEFNSIIQRHQNIKSSLVERMPVLDESAYIGKRTSSSQANIVADKSSQPSSTATTLKFPNGVAKPPAAPLVDLLDLSADDTSVPSSTSNDFLHDLLGIGLTNSPSSGIAPSGGTDILMDLLSIGTPVQNDTASKVVSSNQGFAPTTKPVPTTIQVMDLLDGLPSNGSLPGSQTPVYPSITAFESSTLKIMFSFTKQPEKPHVNKIHATFVNLSSDAYTDFVFQAAVPKFVQLHLDPASSNQLPASGNGTITQTLTVTNSQHGQKALAMRVRMVYKVNNQEKSEQGQIDNFPPGL</sequence>
<evidence type="ECO:0000256" key="6">
    <source>
        <dbReference type="ARBA" id="ARBA00023034"/>
    </source>
</evidence>
<dbReference type="InterPro" id="IPR016024">
    <property type="entry name" value="ARM-type_fold"/>
</dbReference>
<organism evidence="12 13">
    <name type="scientific">Musa acuminata subsp. malaccensis</name>
    <name type="common">Wild banana</name>
    <name type="synonym">Musa malaccensis</name>
    <dbReference type="NCBI Taxonomy" id="214687"/>
    <lineage>
        <taxon>Eukaryota</taxon>
        <taxon>Viridiplantae</taxon>
        <taxon>Streptophyta</taxon>
        <taxon>Embryophyta</taxon>
        <taxon>Tracheophyta</taxon>
        <taxon>Spermatophyta</taxon>
        <taxon>Magnoliopsida</taxon>
        <taxon>Liliopsida</taxon>
        <taxon>Zingiberales</taxon>
        <taxon>Musaceae</taxon>
        <taxon>Musa</taxon>
    </lineage>
</organism>
<dbReference type="EnsemblPlants" id="Ma09_t17730.1">
    <property type="protein sequence ID" value="Ma09_p17730.1"/>
    <property type="gene ID" value="Ma09_g17730"/>
</dbReference>
<dbReference type="SUPFAM" id="SSF48371">
    <property type="entry name" value="ARM repeat"/>
    <property type="match status" value="1"/>
</dbReference>
<keyword evidence="6 10" id="KW-0333">Golgi apparatus</keyword>
<evidence type="ECO:0000256" key="1">
    <source>
        <dbReference type="ARBA" id="ARBA00004145"/>
    </source>
</evidence>
<evidence type="ECO:0000256" key="8">
    <source>
        <dbReference type="ARBA" id="ARBA00023329"/>
    </source>
</evidence>
<comment type="subcellular location">
    <subcellularLocation>
        <location evidence="1">Cytoplasmic vesicle</location>
        <location evidence="1">Clathrin-coated vesicle membrane</location>
        <topology evidence="1">Peripheral membrane protein</topology>
        <orientation evidence="1">Cytoplasmic side</orientation>
    </subcellularLocation>
    <subcellularLocation>
        <location evidence="2">Golgi apparatus</location>
    </subcellularLocation>
</comment>
<evidence type="ECO:0000256" key="9">
    <source>
        <dbReference type="ARBA" id="ARBA00053634"/>
    </source>
</evidence>
<accession>A0A804KKS5</accession>
<comment type="similarity">
    <text evidence="3 10">Belongs to the adaptor complexes large subunit family.</text>
</comment>
<dbReference type="Proteomes" id="UP000012960">
    <property type="component" value="Unplaced"/>
</dbReference>
<keyword evidence="13" id="KW-1185">Reference proteome</keyword>
<dbReference type="PANTHER" id="PTHR22780">
    <property type="entry name" value="ADAPTIN, ALPHA/GAMMA/EPSILON"/>
    <property type="match status" value="1"/>
</dbReference>
<evidence type="ECO:0000256" key="7">
    <source>
        <dbReference type="ARBA" id="ARBA00023136"/>
    </source>
</evidence>
<evidence type="ECO:0000256" key="5">
    <source>
        <dbReference type="ARBA" id="ARBA00022927"/>
    </source>
</evidence>
<evidence type="ECO:0000259" key="11">
    <source>
        <dbReference type="PROSITE" id="PS50180"/>
    </source>
</evidence>
<dbReference type="PROSITE" id="PS50180">
    <property type="entry name" value="GAE"/>
    <property type="match status" value="1"/>
</dbReference>